<dbReference type="Gene3D" id="2.40.160.20">
    <property type="match status" value="1"/>
</dbReference>
<organism evidence="1 2">
    <name type="scientific">Phocaeicola coprocola</name>
    <dbReference type="NCBI Taxonomy" id="310298"/>
    <lineage>
        <taxon>Bacteria</taxon>
        <taxon>Pseudomonadati</taxon>
        <taxon>Bacteroidota</taxon>
        <taxon>Bacteroidia</taxon>
        <taxon>Bacteroidales</taxon>
        <taxon>Bacteroidaceae</taxon>
        <taxon>Phocaeicola</taxon>
    </lineage>
</organism>
<sequence>MTAIYCSGILNQIIIHMKNVYLVVLFTFLACSLHAQVKSSHAEKVEVSAGIGYGWLLNSNLSPYGLHYRGNYDGGIQGSVDAFYKFSKRFGIGALYTNFSTSGNYSVGPALVSEDIQVNYVGPQMKFSCDISDRCILSVSYGGGYLWYTDKGWQDETEYKVTAHSWGVNINCGVSYRVLSHLDVFANIGCFGTTDIKKSKVESQGATTEEEMHDPYKLSFKSIGLMAGIRVPF</sequence>
<evidence type="ECO:0000313" key="1">
    <source>
        <dbReference type="EMBL" id="RGR98400.1"/>
    </source>
</evidence>
<dbReference type="Proteomes" id="UP000285864">
    <property type="component" value="Unassembled WGS sequence"/>
</dbReference>
<dbReference type="EMBL" id="QRUU01000012">
    <property type="protein sequence ID" value="RGR98400.1"/>
    <property type="molecule type" value="Genomic_DNA"/>
</dbReference>
<protein>
    <submittedName>
        <fullName evidence="1">Uncharacterized protein</fullName>
    </submittedName>
</protein>
<proteinExistence type="predicted"/>
<gene>
    <name evidence="1" type="ORF">DWY20_04405</name>
</gene>
<dbReference type="InterPro" id="IPR011250">
    <property type="entry name" value="OMP/PagP_B-barrel"/>
</dbReference>
<name>A0A412GU96_9BACT</name>
<accession>A0A412GU96</accession>
<evidence type="ECO:0000313" key="2">
    <source>
        <dbReference type="Proteomes" id="UP000285864"/>
    </source>
</evidence>
<dbReference type="SUPFAM" id="SSF56925">
    <property type="entry name" value="OMPA-like"/>
    <property type="match status" value="1"/>
</dbReference>
<comment type="caution">
    <text evidence="1">The sequence shown here is derived from an EMBL/GenBank/DDBJ whole genome shotgun (WGS) entry which is preliminary data.</text>
</comment>
<reference evidence="1 2" key="1">
    <citation type="submission" date="2018-08" db="EMBL/GenBank/DDBJ databases">
        <title>A genome reference for cultivated species of the human gut microbiota.</title>
        <authorList>
            <person name="Zou Y."/>
            <person name="Xue W."/>
            <person name="Luo G."/>
        </authorList>
    </citation>
    <scope>NUCLEOTIDE SEQUENCE [LARGE SCALE GENOMIC DNA]</scope>
    <source>
        <strain evidence="1 2">AF24-2</strain>
    </source>
</reference>
<dbReference type="AlphaFoldDB" id="A0A412GU96"/>
<keyword evidence="2" id="KW-1185">Reference proteome</keyword>